<evidence type="ECO:0000313" key="3">
    <source>
        <dbReference type="Proteomes" id="UP000886687"/>
    </source>
</evidence>
<dbReference type="Proteomes" id="UP000886687">
    <property type="component" value="Unassembled WGS sequence"/>
</dbReference>
<dbReference type="InterPro" id="IPR052539">
    <property type="entry name" value="MGD_biosynthesis_adapter"/>
</dbReference>
<dbReference type="PANTHER" id="PTHR40072:SF1">
    <property type="entry name" value="MOLYBDOPTERIN-GUANINE DINUCLEOTIDE BIOSYNTHESIS ADAPTER PROTEIN"/>
    <property type="match status" value="1"/>
</dbReference>
<dbReference type="NCBIfam" id="TIGR00176">
    <property type="entry name" value="mobB"/>
    <property type="match status" value="1"/>
</dbReference>
<dbReference type="CDD" id="cd03116">
    <property type="entry name" value="MobB"/>
    <property type="match status" value="1"/>
</dbReference>
<dbReference type="InterPro" id="IPR004435">
    <property type="entry name" value="MobB_dom"/>
</dbReference>
<organism evidence="2 3">
    <name type="scientific">Candidatus Thiodiazotropha lotti</name>
    <dbReference type="NCBI Taxonomy" id="2792787"/>
    <lineage>
        <taxon>Bacteria</taxon>
        <taxon>Pseudomonadati</taxon>
        <taxon>Pseudomonadota</taxon>
        <taxon>Gammaproteobacteria</taxon>
        <taxon>Chromatiales</taxon>
        <taxon>Sedimenticolaceae</taxon>
        <taxon>Candidatus Thiodiazotropha</taxon>
    </lineage>
</organism>
<dbReference type="GO" id="GO:0005525">
    <property type="term" value="F:GTP binding"/>
    <property type="evidence" value="ECO:0007669"/>
    <property type="project" value="InterPro"/>
</dbReference>
<dbReference type="Gene3D" id="3.40.50.300">
    <property type="entry name" value="P-loop containing nucleotide triphosphate hydrolases"/>
    <property type="match status" value="1"/>
</dbReference>
<comment type="caution">
    <text evidence="2">The sequence shown here is derived from an EMBL/GenBank/DDBJ whole genome shotgun (WGS) entry which is preliminary data.</text>
</comment>
<accession>A0A9E4K423</accession>
<evidence type="ECO:0000313" key="2">
    <source>
        <dbReference type="EMBL" id="MCG7938399.1"/>
    </source>
</evidence>
<name>A0A9E4K423_9GAMM</name>
<reference evidence="2" key="1">
    <citation type="journal article" date="2021" name="Proc. Natl. Acad. Sci. U.S.A.">
        <title>Global biogeography of chemosynthetic symbionts reveals both localized and globally distributed symbiont groups. .</title>
        <authorList>
            <person name="Osvatic J.T."/>
            <person name="Wilkins L.G.E."/>
            <person name="Leibrecht L."/>
            <person name="Leray M."/>
            <person name="Zauner S."/>
            <person name="Polzin J."/>
            <person name="Camacho Y."/>
            <person name="Gros O."/>
            <person name="van Gils J.A."/>
            <person name="Eisen J.A."/>
            <person name="Petersen J.M."/>
            <person name="Yuen B."/>
        </authorList>
    </citation>
    <scope>NUCLEOTIDE SEQUENCE</scope>
    <source>
        <strain evidence="2">MAGL173</strain>
    </source>
</reference>
<dbReference type="SUPFAM" id="SSF52540">
    <property type="entry name" value="P-loop containing nucleoside triphosphate hydrolases"/>
    <property type="match status" value="1"/>
</dbReference>
<protein>
    <submittedName>
        <fullName evidence="2">Molybdopterin-guanine dinucleotide biosynthesis protein B</fullName>
    </submittedName>
</protein>
<gene>
    <name evidence="2" type="primary">mobB</name>
    <name evidence="2" type="ORF">JAZ04_06005</name>
</gene>
<dbReference type="EMBL" id="JAEPDI010000002">
    <property type="protein sequence ID" value="MCG7938399.1"/>
    <property type="molecule type" value="Genomic_DNA"/>
</dbReference>
<dbReference type="Pfam" id="PF03205">
    <property type="entry name" value="MobB"/>
    <property type="match status" value="1"/>
</dbReference>
<feature type="domain" description="Molybdopterin-guanine dinucleotide biosynthesis protein B (MobB)" evidence="1">
    <location>
        <begin position="24"/>
        <end position="157"/>
    </location>
</feature>
<dbReference type="PANTHER" id="PTHR40072">
    <property type="entry name" value="MOLYBDOPTERIN-GUANINE DINUCLEOTIDE BIOSYNTHESIS ADAPTER PROTEIN-RELATED"/>
    <property type="match status" value="1"/>
</dbReference>
<evidence type="ECO:0000259" key="1">
    <source>
        <dbReference type="Pfam" id="PF03205"/>
    </source>
</evidence>
<dbReference type="InterPro" id="IPR027417">
    <property type="entry name" value="P-loop_NTPase"/>
</dbReference>
<dbReference type="AlphaFoldDB" id="A0A9E4K423"/>
<sequence length="207" mass="22893">MNSNNPKPLNVKGVGMIDYPIPLLGIIAYSGTGKTTLLTKLLPILKAAGLRVAVVKHAQHQFEIDHPHKDSYELRKSGASQMLVASRGRMALIVETDDRNEPDLQSTLPHLDHHALDLVLVEGFKHAPIQKIELHRPKLGKPLICQTDSNVIAIATDEAICSLPEGLPVLDLNQPEAIANFIRQQLYRFGERPIHDPASHQSSNQLR</sequence>
<dbReference type="GO" id="GO:0006777">
    <property type="term" value="P:Mo-molybdopterin cofactor biosynthetic process"/>
    <property type="evidence" value="ECO:0007669"/>
    <property type="project" value="InterPro"/>
</dbReference>
<proteinExistence type="predicted"/>